<dbReference type="GO" id="GO:0032259">
    <property type="term" value="P:methylation"/>
    <property type="evidence" value="ECO:0007669"/>
    <property type="project" value="UniProtKB-KW"/>
</dbReference>
<evidence type="ECO:0000256" key="5">
    <source>
        <dbReference type="ARBA" id="ARBA00023098"/>
    </source>
</evidence>
<evidence type="ECO:0000313" key="7">
    <source>
        <dbReference type="EMBL" id="TXL62751.1"/>
    </source>
</evidence>
<evidence type="ECO:0000256" key="3">
    <source>
        <dbReference type="ARBA" id="ARBA00022679"/>
    </source>
</evidence>
<comment type="similarity">
    <text evidence="1">Belongs to the CFA/CMAS family.</text>
</comment>
<dbReference type="SUPFAM" id="SSF53335">
    <property type="entry name" value="S-adenosyl-L-methionine-dependent methyltransferases"/>
    <property type="match status" value="1"/>
</dbReference>
<sequence>MSDTIQAARWPGLARTPRTPLKARIAKSIVKGAVRGLPVRLTFPDGTVWGAGGPDSPEMAVRRPQAFFARLGADTKIGFGEAYMAGDWTTGDGTDLADLLTPFAARLTTLVPPSLQKLRGLVDVRLPHHERNSIEGSRSNIERHYDLSNELFAEFLDPSMTYSSAWFEEGDDLQAAQERKIDGILDQAGVTEGTRMLEIGSGWGALAIRAARRGAKVTTITISQEQAALARERFAEAGVDVDLQLVDYREVGGEYDAIVSVEMIEAVGEEYWPVYFATIDRLLAPGGAVSIQAITMADHRYRTTRNSYGWIQKYIFPGGLIPSEEAIDRTLAEHTRLAVTDRRPLGRHYARTLREWREAFDAHWPAVNAQGFDETFRRMWDFYLAYCEAGFGVGYLDVVQLQMRRPG</sequence>
<keyword evidence="8" id="KW-1185">Reference proteome</keyword>
<dbReference type="InterPro" id="IPR029063">
    <property type="entry name" value="SAM-dependent_MTases_sf"/>
</dbReference>
<dbReference type="CDD" id="cd02440">
    <property type="entry name" value="AdoMet_MTases"/>
    <property type="match status" value="1"/>
</dbReference>
<dbReference type="EMBL" id="VDUX01000001">
    <property type="protein sequence ID" value="TXL62751.1"/>
    <property type="molecule type" value="Genomic_DNA"/>
</dbReference>
<evidence type="ECO:0000256" key="1">
    <source>
        <dbReference type="ARBA" id="ARBA00010815"/>
    </source>
</evidence>
<comment type="caution">
    <text evidence="7">The sequence shown here is derived from an EMBL/GenBank/DDBJ whole genome shotgun (WGS) entry which is preliminary data.</text>
</comment>
<dbReference type="Gene3D" id="3.40.50.150">
    <property type="entry name" value="Vaccinia Virus protein VP39"/>
    <property type="match status" value="1"/>
</dbReference>
<dbReference type="RefSeq" id="WP_147682739.1">
    <property type="nucleotide sequence ID" value="NZ_VDUX01000001.1"/>
</dbReference>
<dbReference type="Proteomes" id="UP000321571">
    <property type="component" value="Unassembled WGS sequence"/>
</dbReference>
<accession>A0A5C8NPI8</accession>
<dbReference type="OrthoDB" id="9782855at2"/>
<keyword evidence="2 7" id="KW-0489">Methyltransferase</keyword>
<dbReference type="GO" id="GO:0008610">
    <property type="term" value="P:lipid biosynthetic process"/>
    <property type="evidence" value="ECO:0007669"/>
    <property type="project" value="InterPro"/>
</dbReference>
<dbReference type="AlphaFoldDB" id="A0A5C8NPI8"/>
<dbReference type="Pfam" id="PF02353">
    <property type="entry name" value="CMAS"/>
    <property type="match status" value="1"/>
</dbReference>
<reference evidence="7 8" key="1">
    <citation type="submission" date="2019-06" db="EMBL/GenBank/DDBJ databases">
        <title>Aeromicrobium sp. nov., isolated from a maize field.</title>
        <authorList>
            <person name="Lin S.-Y."/>
            <person name="Tsai C.-F."/>
            <person name="Young C.-C."/>
        </authorList>
    </citation>
    <scope>NUCLEOTIDE SEQUENCE [LARGE SCALE GENOMIC DNA]</scope>
    <source>
        <strain evidence="7 8">CC-CFT486</strain>
    </source>
</reference>
<dbReference type="PIRSF" id="PIRSF003085">
    <property type="entry name" value="CMAS"/>
    <property type="match status" value="1"/>
</dbReference>
<organism evidence="7 8">
    <name type="scientific">Aeromicrobium terrae</name>
    <dbReference type="NCBI Taxonomy" id="2498846"/>
    <lineage>
        <taxon>Bacteria</taxon>
        <taxon>Bacillati</taxon>
        <taxon>Actinomycetota</taxon>
        <taxon>Actinomycetes</taxon>
        <taxon>Propionibacteriales</taxon>
        <taxon>Nocardioidaceae</taxon>
        <taxon>Aeromicrobium</taxon>
    </lineage>
</organism>
<dbReference type="InterPro" id="IPR003333">
    <property type="entry name" value="CMAS"/>
</dbReference>
<proteinExistence type="inferred from homology"/>
<dbReference type="PANTHER" id="PTHR43667:SF2">
    <property type="entry name" value="FATTY ACID C-METHYL TRANSFERASE"/>
    <property type="match status" value="1"/>
</dbReference>
<gene>
    <name evidence="7" type="ORF">FHP06_00445</name>
</gene>
<evidence type="ECO:0000256" key="2">
    <source>
        <dbReference type="ARBA" id="ARBA00022603"/>
    </source>
</evidence>
<keyword evidence="5" id="KW-0443">Lipid metabolism</keyword>
<feature type="active site" evidence="6">
    <location>
        <position position="387"/>
    </location>
</feature>
<evidence type="ECO:0000313" key="8">
    <source>
        <dbReference type="Proteomes" id="UP000321571"/>
    </source>
</evidence>
<name>A0A5C8NPI8_9ACTN</name>
<dbReference type="InterPro" id="IPR050723">
    <property type="entry name" value="CFA/CMAS"/>
</dbReference>
<dbReference type="PANTHER" id="PTHR43667">
    <property type="entry name" value="CYCLOPROPANE-FATTY-ACYL-PHOSPHOLIPID SYNTHASE"/>
    <property type="match status" value="1"/>
</dbReference>
<protein>
    <submittedName>
        <fullName evidence="7">Methyltransferase domain-containing protein</fullName>
    </submittedName>
</protein>
<dbReference type="GO" id="GO:0008168">
    <property type="term" value="F:methyltransferase activity"/>
    <property type="evidence" value="ECO:0007669"/>
    <property type="project" value="UniProtKB-KW"/>
</dbReference>
<evidence type="ECO:0000256" key="6">
    <source>
        <dbReference type="PIRSR" id="PIRSR003085-1"/>
    </source>
</evidence>
<evidence type="ECO:0000256" key="4">
    <source>
        <dbReference type="ARBA" id="ARBA00022691"/>
    </source>
</evidence>
<keyword evidence="4" id="KW-0949">S-adenosyl-L-methionine</keyword>
<keyword evidence="3 7" id="KW-0808">Transferase</keyword>